<reference evidence="1 2" key="1">
    <citation type="submission" date="2016-07" db="EMBL/GenBank/DDBJ databases">
        <title>Genome sequencing of Vibrio scophthalmi strain VS-05, an isolated from Paralichthys olivaceus.</title>
        <authorList>
            <person name="Han H.-J."/>
        </authorList>
    </citation>
    <scope>NUCLEOTIDE SEQUENCE [LARGE SCALE GENOMIC DNA]</scope>
    <source>
        <strain evidence="1 2">VS-05</strain>
    </source>
</reference>
<evidence type="ECO:0000313" key="2">
    <source>
        <dbReference type="Proteomes" id="UP000092528"/>
    </source>
</evidence>
<protein>
    <submittedName>
        <fullName evidence="1">Uncharacterized protein</fullName>
    </submittedName>
</protein>
<keyword evidence="2" id="KW-1185">Reference proteome</keyword>
<proteinExistence type="predicted"/>
<dbReference type="RefSeq" id="WP_065546229.1">
    <property type="nucleotide sequence ID" value="NZ_CP016415.1"/>
</dbReference>
<evidence type="ECO:0000313" key="1">
    <source>
        <dbReference type="EMBL" id="ANU38366.1"/>
    </source>
</evidence>
<gene>
    <name evidence="1" type="ORF">VSVS05_03328</name>
</gene>
<organism evidence="1 2">
    <name type="scientific">Vibrio scophthalmi</name>
    <dbReference type="NCBI Taxonomy" id="45658"/>
    <lineage>
        <taxon>Bacteria</taxon>
        <taxon>Pseudomonadati</taxon>
        <taxon>Pseudomonadota</taxon>
        <taxon>Gammaproteobacteria</taxon>
        <taxon>Vibrionales</taxon>
        <taxon>Vibrionaceae</taxon>
        <taxon>Vibrio</taxon>
    </lineage>
</organism>
<dbReference type="EMBL" id="CP016415">
    <property type="protein sequence ID" value="ANU38366.1"/>
    <property type="molecule type" value="Genomic_DNA"/>
</dbReference>
<dbReference type="AlphaFoldDB" id="A0A1C7FEM7"/>
<sequence length="136" mass="14975">MINRTIIKFVFLVFPTLTIAEPLIIVPITEKLLFPEFYISGTNQKAIAHPKFNQTDSFSFFVEGVKGRQFKISLAPNQSLNDGKSAVSISKFIFGCGLSSSGKGVVKQSGRSELLCIGAQALRNPLMILIKIINLR</sequence>
<accession>A0A1C7FEM7</accession>
<dbReference type="Proteomes" id="UP000092528">
    <property type="component" value="Chromosome 2"/>
</dbReference>
<name>A0A1C7FEM7_9VIBR</name>